<dbReference type="PROSITE" id="PS50977">
    <property type="entry name" value="HTH_TETR_2"/>
    <property type="match status" value="1"/>
</dbReference>
<feature type="domain" description="HTH tetR-type" evidence="3">
    <location>
        <begin position="21"/>
        <end position="81"/>
    </location>
</feature>
<keyword evidence="1 2" id="KW-0238">DNA-binding</keyword>
<name>A0A291H111_9MICO</name>
<organism evidence="4 5">
    <name type="scientific">Brachybacterium ginsengisoli</name>
    <dbReference type="NCBI Taxonomy" id="1331682"/>
    <lineage>
        <taxon>Bacteria</taxon>
        <taxon>Bacillati</taxon>
        <taxon>Actinomycetota</taxon>
        <taxon>Actinomycetes</taxon>
        <taxon>Micrococcales</taxon>
        <taxon>Dermabacteraceae</taxon>
        <taxon>Brachybacterium</taxon>
    </lineage>
</organism>
<sequence>MASSAQDPGDASLGPRARRSALRRQEILESAARTIGSRGYAGATLAAIAEDVGISAPSLLHHFRNKESLLTELLAVRDQLSRGDGETSFDAGGEARLEHLVETAELNARDRGLTQLYAVLLGESITEGHPARTYFRDRFRGLRAPVRDALLTAVADPSIPEQEVLETAAAIVAVMDGVQYQFLLEPDAVDMAAVTRRAVRALLADLRARGGADV</sequence>
<dbReference type="PANTHER" id="PTHR30055">
    <property type="entry name" value="HTH-TYPE TRANSCRIPTIONAL REGULATOR RUTR"/>
    <property type="match status" value="1"/>
</dbReference>
<dbReference type="Gene3D" id="1.10.357.10">
    <property type="entry name" value="Tetracycline Repressor, domain 2"/>
    <property type="match status" value="1"/>
</dbReference>
<evidence type="ECO:0000313" key="4">
    <source>
        <dbReference type="EMBL" id="ATG56169.1"/>
    </source>
</evidence>
<protein>
    <submittedName>
        <fullName evidence="4">TetR family transcriptional regulator</fullName>
    </submittedName>
</protein>
<dbReference type="GO" id="GO:0003700">
    <property type="term" value="F:DNA-binding transcription factor activity"/>
    <property type="evidence" value="ECO:0007669"/>
    <property type="project" value="TreeGrafter"/>
</dbReference>
<dbReference type="SUPFAM" id="SSF46689">
    <property type="entry name" value="Homeodomain-like"/>
    <property type="match status" value="1"/>
</dbReference>
<evidence type="ECO:0000256" key="1">
    <source>
        <dbReference type="ARBA" id="ARBA00023125"/>
    </source>
</evidence>
<evidence type="ECO:0000259" key="3">
    <source>
        <dbReference type="PROSITE" id="PS50977"/>
    </source>
</evidence>
<keyword evidence="5" id="KW-1185">Reference proteome</keyword>
<dbReference type="PANTHER" id="PTHR30055:SF146">
    <property type="entry name" value="HTH-TYPE TRANSCRIPTIONAL DUAL REGULATOR CECR"/>
    <property type="match status" value="1"/>
</dbReference>
<evidence type="ECO:0000256" key="2">
    <source>
        <dbReference type="PROSITE-ProRule" id="PRU00335"/>
    </source>
</evidence>
<evidence type="ECO:0000313" key="5">
    <source>
        <dbReference type="Proteomes" id="UP000217889"/>
    </source>
</evidence>
<dbReference type="SUPFAM" id="SSF48498">
    <property type="entry name" value="Tetracyclin repressor-like, C-terminal domain"/>
    <property type="match status" value="1"/>
</dbReference>
<dbReference type="KEGG" id="bgg:CFK41_16330"/>
<dbReference type="InterPro" id="IPR009057">
    <property type="entry name" value="Homeodomain-like_sf"/>
</dbReference>
<dbReference type="InterPro" id="IPR050109">
    <property type="entry name" value="HTH-type_TetR-like_transc_reg"/>
</dbReference>
<dbReference type="EMBL" id="CP023564">
    <property type="protein sequence ID" value="ATG56169.1"/>
    <property type="molecule type" value="Genomic_DNA"/>
</dbReference>
<dbReference type="GO" id="GO:0000976">
    <property type="term" value="F:transcription cis-regulatory region binding"/>
    <property type="evidence" value="ECO:0007669"/>
    <property type="project" value="TreeGrafter"/>
</dbReference>
<feature type="DNA-binding region" description="H-T-H motif" evidence="2">
    <location>
        <begin position="44"/>
        <end position="63"/>
    </location>
</feature>
<dbReference type="InterPro" id="IPR036271">
    <property type="entry name" value="Tet_transcr_reg_TetR-rel_C_sf"/>
</dbReference>
<dbReference type="Proteomes" id="UP000217889">
    <property type="component" value="Chromosome"/>
</dbReference>
<reference evidence="4 5" key="1">
    <citation type="journal article" date="2014" name="Int. J. Syst. Evol. Microbiol.">
        <title>Brachybacterium ginsengisoli sp. nov., isolated from soil of a ginseng field.</title>
        <authorList>
            <person name="Hoang V.A."/>
            <person name="Kim Y.J."/>
            <person name="Nguyen N.L."/>
            <person name="Yang D.C."/>
        </authorList>
    </citation>
    <scope>NUCLEOTIDE SEQUENCE [LARGE SCALE GENOMIC DNA]</scope>
    <source>
        <strain evidence="4 5">DCY80</strain>
    </source>
</reference>
<dbReference type="RefSeq" id="WP_096800629.1">
    <property type="nucleotide sequence ID" value="NZ_CP023564.1"/>
</dbReference>
<dbReference type="OrthoDB" id="7505659at2"/>
<dbReference type="Pfam" id="PF00440">
    <property type="entry name" value="TetR_N"/>
    <property type="match status" value="1"/>
</dbReference>
<proteinExistence type="predicted"/>
<dbReference type="InterPro" id="IPR001647">
    <property type="entry name" value="HTH_TetR"/>
</dbReference>
<gene>
    <name evidence="4" type="ORF">CFK41_16330</name>
</gene>
<accession>A0A291H111</accession>
<dbReference type="PRINTS" id="PR00455">
    <property type="entry name" value="HTHTETR"/>
</dbReference>
<dbReference type="AlphaFoldDB" id="A0A291H111"/>